<dbReference type="PANTHER" id="PTHR24421:SF10">
    <property type="entry name" value="NITRATE_NITRITE SENSOR PROTEIN NARQ"/>
    <property type="match status" value="1"/>
</dbReference>
<evidence type="ECO:0000256" key="6">
    <source>
        <dbReference type="ARBA" id="ARBA00022777"/>
    </source>
</evidence>
<evidence type="ECO:0000256" key="10">
    <source>
        <dbReference type="SAM" id="Phobius"/>
    </source>
</evidence>
<keyword evidence="6 12" id="KW-0418">Kinase</keyword>
<keyword evidence="5" id="KW-0547">Nucleotide-binding</keyword>
<protein>
    <recommendedName>
        <fullName evidence="2">histidine kinase</fullName>
        <ecNumber evidence="2">2.7.13.3</ecNumber>
    </recommendedName>
</protein>
<accession>A0A2P8HXT7</accession>
<dbReference type="GO" id="GO:0000155">
    <property type="term" value="F:phosphorelay sensor kinase activity"/>
    <property type="evidence" value="ECO:0007669"/>
    <property type="project" value="InterPro"/>
</dbReference>
<keyword evidence="7" id="KW-0067">ATP-binding</keyword>
<keyword evidence="10" id="KW-0812">Transmembrane</keyword>
<evidence type="ECO:0000256" key="3">
    <source>
        <dbReference type="ARBA" id="ARBA00022553"/>
    </source>
</evidence>
<proteinExistence type="predicted"/>
<evidence type="ECO:0000256" key="5">
    <source>
        <dbReference type="ARBA" id="ARBA00022741"/>
    </source>
</evidence>
<evidence type="ECO:0000256" key="8">
    <source>
        <dbReference type="ARBA" id="ARBA00023012"/>
    </source>
</evidence>
<name>A0A2P8HXT7_SACCR</name>
<evidence type="ECO:0000256" key="2">
    <source>
        <dbReference type="ARBA" id="ARBA00012438"/>
    </source>
</evidence>
<dbReference type="CDD" id="cd16917">
    <property type="entry name" value="HATPase_UhpB-NarQ-NarX-like"/>
    <property type="match status" value="1"/>
</dbReference>
<dbReference type="GO" id="GO:0005524">
    <property type="term" value="F:ATP binding"/>
    <property type="evidence" value="ECO:0007669"/>
    <property type="project" value="UniProtKB-KW"/>
</dbReference>
<sequence>MPSVMTAQYGEDRRTADTGGRTLAGNAVERLPSGRVNGVPTERVSRAAFAGGFERLLGRLLGRHRQLAFDAAAVGIAALDVWLRVVPEAERYNYVLSIVSVAAVALRRRFPFLVVLITVPGFLAGWAQLAAMIALGTLARQKLLSVQTYIGAGLVWLSRFFVWPPDEFVALDWKTHVHNAIYGCIVAGMPIAIGLLAHAREELSARIAELAASRERERMLHAHAVRADERARLAREMHDVVSHQVSLIAMQAGALRMAAADPNAKQVAGTIRMLSTRTLDELRQLVSVLRTTSGDDSPQPRVEDLPQLVSTAGIPATLTVQGPVADLPAPVSGAAYRTVQEALTNVRKHACGAATAVLVVADADQLRVEVRNEAPEGSVDGATLPSGGHGLVGLRERAALLDGELEAGPTDSGGFIVKVTFPLVRTLEP</sequence>
<dbReference type="EMBL" id="PYAX01000022">
    <property type="protein sequence ID" value="PSL51051.1"/>
    <property type="molecule type" value="Genomic_DNA"/>
</dbReference>
<feature type="transmembrane region" description="Helical" evidence="10">
    <location>
        <begin position="180"/>
        <end position="197"/>
    </location>
</feature>
<evidence type="ECO:0000256" key="7">
    <source>
        <dbReference type="ARBA" id="ARBA00022840"/>
    </source>
</evidence>
<evidence type="ECO:0000256" key="4">
    <source>
        <dbReference type="ARBA" id="ARBA00022679"/>
    </source>
</evidence>
<dbReference type="Pfam" id="PF07730">
    <property type="entry name" value="HisKA_3"/>
    <property type="match status" value="1"/>
</dbReference>
<keyword evidence="10" id="KW-1133">Transmembrane helix</keyword>
<feature type="domain" description="Signal transduction histidine kinase subgroup 3 dimerisation and phosphoacceptor" evidence="11">
    <location>
        <begin position="229"/>
        <end position="292"/>
    </location>
</feature>
<keyword evidence="13" id="KW-1185">Reference proteome</keyword>
<dbReference type="Gene3D" id="3.30.565.10">
    <property type="entry name" value="Histidine kinase-like ATPase, C-terminal domain"/>
    <property type="match status" value="1"/>
</dbReference>
<dbReference type="GO" id="GO:0046983">
    <property type="term" value="F:protein dimerization activity"/>
    <property type="evidence" value="ECO:0007669"/>
    <property type="project" value="InterPro"/>
</dbReference>
<comment type="catalytic activity">
    <reaction evidence="1">
        <text>ATP + protein L-histidine = ADP + protein N-phospho-L-histidine.</text>
        <dbReference type="EC" id="2.7.13.3"/>
    </reaction>
</comment>
<evidence type="ECO:0000259" key="11">
    <source>
        <dbReference type="Pfam" id="PF07730"/>
    </source>
</evidence>
<dbReference type="InterPro" id="IPR050482">
    <property type="entry name" value="Sensor_HK_TwoCompSys"/>
</dbReference>
<evidence type="ECO:0000256" key="1">
    <source>
        <dbReference type="ARBA" id="ARBA00000085"/>
    </source>
</evidence>
<evidence type="ECO:0000313" key="12">
    <source>
        <dbReference type="EMBL" id="PSL51051.1"/>
    </source>
</evidence>
<dbReference type="SUPFAM" id="SSF55874">
    <property type="entry name" value="ATPase domain of HSP90 chaperone/DNA topoisomerase II/histidine kinase"/>
    <property type="match status" value="1"/>
</dbReference>
<organism evidence="12 13">
    <name type="scientific">Saccharothrix carnea</name>
    <dbReference type="NCBI Taxonomy" id="1280637"/>
    <lineage>
        <taxon>Bacteria</taxon>
        <taxon>Bacillati</taxon>
        <taxon>Actinomycetota</taxon>
        <taxon>Actinomycetes</taxon>
        <taxon>Pseudonocardiales</taxon>
        <taxon>Pseudonocardiaceae</taxon>
        <taxon>Saccharothrix</taxon>
    </lineage>
</organism>
<keyword evidence="8" id="KW-0902">Two-component regulatory system</keyword>
<dbReference type="InterPro" id="IPR036890">
    <property type="entry name" value="HATPase_C_sf"/>
</dbReference>
<dbReference type="EC" id="2.7.13.3" evidence="2"/>
<dbReference type="RefSeq" id="WP_106620008.1">
    <property type="nucleotide sequence ID" value="NZ_PYAX01000022.1"/>
</dbReference>
<reference evidence="12 13" key="1">
    <citation type="submission" date="2018-03" db="EMBL/GenBank/DDBJ databases">
        <title>Genomic Encyclopedia of Type Strains, Phase III (KMG-III): the genomes of soil and plant-associated and newly described type strains.</title>
        <authorList>
            <person name="Whitman W."/>
        </authorList>
    </citation>
    <scope>NUCLEOTIDE SEQUENCE [LARGE SCALE GENOMIC DNA]</scope>
    <source>
        <strain evidence="12 13">CGMCC 4.7097</strain>
    </source>
</reference>
<dbReference type="GO" id="GO:0016020">
    <property type="term" value="C:membrane"/>
    <property type="evidence" value="ECO:0007669"/>
    <property type="project" value="InterPro"/>
</dbReference>
<evidence type="ECO:0000313" key="13">
    <source>
        <dbReference type="Proteomes" id="UP000241118"/>
    </source>
</evidence>
<evidence type="ECO:0000256" key="9">
    <source>
        <dbReference type="SAM" id="MobiDB-lite"/>
    </source>
</evidence>
<dbReference type="AlphaFoldDB" id="A0A2P8HXT7"/>
<dbReference type="InterPro" id="IPR011712">
    <property type="entry name" value="Sig_transdc_His_kin_sub3_dim/P"/>
</dbReference>
<dbReference type="PANTHER" id="PTHR24421">
    <property type="entry name" value="NITRATE/NITRITE SENSOR PROTEIN NARX-RELATED"/>
    <property type="match status" value="1"/>
</dbReference>
<dbReference type="Proteomes" id="UP000241118">
    <property type="component" value="Unassembled WGS sequence"/>
</dbReference>
<keyword evidence="4" id="KW-0808">Transferase</keyword>
<keyword evidence="3" id="KW-0597">Phosphoprotein</keyword>
<gene>
    <name evidence="12" type="ORF">B0I31_12247</name>
</gene>
<feature type="transmembrane region" description="Helical" evidence="10">
    <location>
        <begin position="113"/>
        <end position="135"/>
    </location>
</feature>
<dbReference type="OrthoDB" id="227596at2"/>
<feature type="region of interest" description="Disordered" evidence="9">
    <location>
        <begin position="1"/>
        <end position="20"/>
    </location>
</feature>
<comment type="caution">
    <text evidence="12">The sequence shown here is derived from an EMBL/GenBank/DDBJ whole genome shotgun (WGS) entry which is preliminary data.</text>
</comment>
<keyword evidence="10" id="KW-0472">Membrane</keyword>
<dbReference type="Gene3D" id="1.20.5.1930">
    <property type="match status" value="1"/>
</dbReference>